<feature type="region of interest" description="Disordered" evidence="2">
    <location>
        <begin position="181"/>
        <end position="232"/>
    </location>
</feature>
<evidence type="ECO:0000256" key="2">
    <source>
        <dbReference type="SAM" id="MobiDB-lite"/>
    </source>
</evidence>
<evidence type="ECO:0000313" key="4">
    <source>
        <dbReference type="Proteomes" id="UP000523447"/>
    </source>
</evidence>
<feature type="compositionally biased region" description="Basic and acidic residues" evidence="2">
    <location>
        <begin position="393"/>
        <end position="405"/>
    </location>
</feature>
<feature type="compositionally biased region" description="Low complexity" evidence="2">
    <location>
        <begin position="278"/>
        <end position="323"/>
    </location>
</feature>
<organism evidence="3 4">
    <name type="scientific">Nocardia veterana</name>
    <dbReference type="NCBI Taxonomy" id="132249"/>
    <lineage>
        <taxon>Bacteria</taxon>
        <taxon>Bacillati</taxon>
        <taxon>Actinomycetota</taxon>
        <taxon>Actinomycetes</taxon>
        <taxon>Mycobacteriales</taxon>
        <taxon>Nocardiaceae</taxon>
        <taxon>Nocardia</taxon>
    </lineage>
</organism>
<protein>
    <submittedName>
        <fullName evidence="3">Uncharacterized protein</fullName>
    </submittedName>
</protein>
<dbReference type="EMBL" id="JAAXPE010000016">
    <property type="protein sequence ID" value="NKY87236.1"/>
    <property type="molecule type" value="Genomic_DNA"/>
</dbReference>
<sequence>MGYEHGSRYWDEVVGKNWPAISDGDWRALETIARDAAEAADPIEADRAERLYTDRVRAGVSLELAHEDMRRQRDRLGRLVDALVAAADTFGDMAELVYRTRHKILDVLDRAEDDIRKVNSSASEDDDEEDVERRQRRIEAILEQARREVDEIARAAANAVGPQTLPELRILAELLGRGDPWRRGHGGGGGQGGHDGAGARPRHDGGHPNADPSVPQHPVGHEGERGRSPSDVFARIPLLPDLIRLDPRMMPHGNFDELMRRIGDRLLGMPDRAPVDAPPVDSGPPGAGQALPGPPGSAVSGAPEPGPAVGWAPAGHAAPGAAPSETGTGGADAEPEADTAAGAAHSASHDGPGDHLDGAPDRSERPDRPHSDPATRHIRTPEDDVTAAAVRAAAHDTDSDTDHRANGPVPVAPLIPSPFTGFGGPPAGPVVTGSPPVGAAPTASPGPATSSAAPPENRVSAPTDGRAAAPGPRMPSSAVAGPAAAAPPPVKPPSAGPGADGTGNAMRDAVGGAMLAAAAPGFVLGERVDGDLVLARTLLSSLLAATGAESPGVDAFGVGFAVAVLRHASGISAFVTSNEGRGWLPAGLYLPQEISTPWVWSEAAGSAWEGLADPARVLAEFALAWGSKTGARLTALVSSLPMDEILRAQLGAIPAEGEVTAAAVMDFSRPGAGFVDRLELVGARPLLDRVRDTPPERIAERCLDLARDGATRIRRANGTRLESLSPAPVRDRIIDALGRRETVGREQWDELRDADTLLAASMLPLGADVSRIPLRELRSERDGRDGTQAATLRAMVGERRCDELVLLMAAEPNRQTLRDAVYAHAQLVDQFPSVPGPDDDAGAAPARRSAVSVAPPRQ</sequence>
<dbReference type="RefSeq" id="WP_040723847.1">
    <property type="nucleotide sequence ID" value="NZ_CAWPHS010000008.1"/>
</dbReference>
<evidence type="ECO:0000313" key="3">
    <source>
        <dbReference type="EMBL" id="NKY87236.1"/>
    </source>
</evidence>
<dbReference type="Proteomes" id="UP000523447">
    <property type="component" value="Unassembled WGS sequence"/>
</dbReference>
<feature type="compositionally biased region" description="Pro residues" evidence="2">
    <location>
        <begin position="485"/>
        <end position="495"/>
    </location>
</feature>
<feature type="region of interest" description="Disordered" evidence="2">
    <location>
        <begin position="269"/>
        <end position="504"/>
    </location>
</feature>
<dbReference type="AlphaFoldDB" id="A0A7X6LZ69"/>
<feature type="compositionally biased region" description="Low complexity" evidence="2">
    <location>
        <begin position="429"/>
        <end position="455"/>
    </location>
</feature>
<proteinExistence type="predicted"/>
<evidence type="ECO:0000256" key="1">
    <source>
        <dbReference type="SAM" id="Coils"/>
    </source>
</evidence>
<gene>
    <name evidence="3" type="ORF">HGA07_16550</name>
</gene>
<name>A0A7X6LZ69_9NOCA</name>
<feature type="compositionally biased region" description="Low complexity" evidence="2">
    <location>
        <begin position="475"/>
        <end position="484"/>
    </location>
</feature>
<feature type="compositionally biased region" description="Basic and acidic residues" evidence="2">
    <location>
        <begin position="347"/>
        <end position="382"/>
    </location>
</feature>
<reference evidence="3 4" key="1">
    <citation type="submission" date="2020-04" db="EMBL/GenBank/DDBJ databases">
        <title>MicrobeNet Type strains.</title>
        <authorList>
            <person name="Nicholson A.C."/>
        </authorList>
    </citation>
    <scope>NUCLEOTIDE SEQUENCE [LARGE SCALE GENOMIC DNA]</scope>
    <source>
        <strain evidence="3 4">DSM 44445</strain>
    </source>
</reference>
<keyword evidence="4" id="KW-1185">Reference proteome</keyword>
<feature type="region of interest" description="Disordered" evidence="2">
    <location>
        <begin position="832"/>
        <end position="858"/>
    </location>
</feature>
<accession>A0A7X6LZ69</accession>
<feature type="compositionally biased region" description="Basic and acidic residues" evidence="2">
    <location>
        <begin position="219"/>
        <end position="228"/>
    </location>
</feature>
<comment type="caution">
    <text evidence="3">The sequence shown here is derived from an EMBL/GenBank/DDBJ whole genome shotgun (WGS) entry which is preliminary data.</text>
</comment>
<feature type="compositionally biased region" description="Gly residues" evidence="2">
    <location>
        <begin position="186"/>
        <end position="196"/>
    </location>
</feature>
<keyword evidence="1" id="KW-0175">Coiled coil</keyword>
<feature type="coiled-coil region" evidence="1">
    <location>
        <begin position="128"/>
        <end position="155"/>
    </location>
</feature>
<feature type="compositionally biased region" description="Low complexity" evidence="2">
    <location>
        <begin position="842"/>
        <end position="858"/>
    </location>
</feature>